<dbReference type="EMBL" id="GBRH01240119">
    <property type="protein sequence ID" value="JAD57776.1"/>
    <property type="molecule type" value="Transcribed_RNA"/>
</dbReference>
<reference evidence="1" key="2">
    <citation type="journal article" date="2015" name="Data Brief">
        <title>Shoot transcriptome of the giant reed, Arundo donax.</title>
        <authorList>
            <person name="Barrero R.A."/>
            <person name="Guerrero F.D."/>
            <person name="Moolhuijzen P."/>
            <person name="Goolsby J.A."/>
            <person name="Tidwell J."/>
            <person name="Bellgard S.E."/>
            <person name="Bellgard M.I."/>
        </authorList>
    </citation>
    <scope>NUCLEOTIDE SEQUENCE</scope>
    <source>
        <tissue evidence="1">Shoot tissue taken approximately 20 cm above the soil surface</tissue>
    </source>
</reference>
<protein>
    <submittedName>
        <fullName evidence="1">Uncharacterized protein</fullName>
    </submittedName>
</protein>
<dbReference type="AlphaFoldDB" id="A0A0A9B334"/>
<organism evidence="1">
    <name type="scientific">Arundo donax</name>
    <name type="common">Giant reed</name>
    <name type="synonym">Donax arundinaceus</name>
    <dbReference type="NCBI Taxonomy" id="35708"/>
    <lineage>
        <taxon>Eukaryota</taxon>
        <taxon>Viridiplantae</taxon>
        <taxon>Streptophyta</taxon>
        <taxon>Embryophyta</taxon>
        <taxon>Tracheophyta</taxon>
        <taxon>Spermatophyta</taxon>
        <taxon>Magnoliopsida</taxon>
        <taxon>Liliopsida</taxon>
        <taxon>Poales</taxon>
        <taxon>Poaceae</taxon>
        <taxon>PACMAD clade</taxon>
        <taxon>Arundinoideae</taxon>
        <taxon>Arundineae</taxon>
        <taxon>Arundo</taxon>
    </lineage>
</organism>
<name>A0A0A9B334_ARUDO</name>
<proteinExistence type="predicted"/>
<accession>A0A0A9B334</accession>
<sequence>MITTCELPLPCNWTNFPCPMHIIEASQHSWKPTSFAYLFQSMNVCSCRSTKVFFTEHVHDTLNKIDQAQYCC</sequence>
<evidence type="ECO:0000313" key="1">
    <source>
        <dbReference type="EMBL" id="JAD57776.1"/>
    </source>
</evidence>
<reference evidence="1" key="1">
    <citation type="submission" date="2014-09" db="EMBL/GenBank/DDBJ databases">
        <authorList>
            <person name="Magalhaes I.L.F."/>
            <person name="Oliveira U."/>
            <person name="Santos F.R."/>
            <person name="Vidigal T.H.D.A."/>
            <person name="Brescovit A.D."/>
            <person name="Santos A.J."/>
        </authorList>
    </citation>
    <scope>NUCLEOTIDE SEQUENCE</scope>
    <source>
        <tissue evidence="1">Shoot tissue taken approximately 20 cm above the soil surface</tissue>
    </source>
</reference>